<proteinExistence type="inferred from homology"/>
<keyword evidence="8" id="KW-1015">Disulfide bond</keyword>
<name>A0A0G4GBQ4_VITBC</name>
<keyword evidence="2" id="KW-0645">Protease</keyword>
<dbReference type="PANTHER" id="PTHR47466:SF1">
    <property type="entry name" value="METALLOPROTEASE MEP1 (AFU_ORTHOLOGUE AFUA_1G07730)-RELATED"/>
    <property type="match status" value="1"/>
</dbReference>
<dbReference type="InterPro" id="IPR035992">
    <property type="entry name" value="Ricin_B-like_lectins"/>
</dbReference>
<dbReference type="AlphaFoldDB" id="A0A0G4GBQ4"/>
<keyword evidence="5" id="KW-0378">Hydrolase</keyword>
<dbReference type="Pfam" id="PF05572">
    <property type="entry name" value="Peptidase_M43"/>
    <property type="match status" value="1"/>
</dbReference>
<evidence type="ECO:0000256" key="3">
    <source>
        <dbReference type="ARBA" id="ARBA00022723"/>
    </source>
</evidence>
<reference evidence="11 12" key="1">
    <citation type="submission" date="2014-11" db="EMBL/GenBank/DDBJ databases">
        <authorList>
            <person name="Zhu J."/>
            <person name="Qi W."/>
            <person name="Song R."/>
        </authorList>
    </citation>
    <scope>NUCLEOTIDE SEQUENCE [LARGE SCALE GENOMIC DNA]</scope>
</reference>
<dbReference type="Gene3D" id="2.80.10.50">
    <property type="match status" value="1"/>
</dbReference>
<dbReference type="STRING" id="1169540.A0A0G4GBQ4"/>
<dbReference type="Gene3D" id="3.40.390.10">
    <property type="entry name" value="Collagenase (Catalytic Domain)"/>
    <property type="match status" value="1"/>
</dbReference>
<evidence type="ECO:0000256" key="5">
    <source>
        <dbReference type="ARBA" id="ARBA00022801"/>
    </source>
</evidence>
<keyword evidence="12" id="KW-1185">Reference proteome</keyword>
<keyword evidence="4" id="KW-0732">Signal</keyword>
<protein>
    <recommendedName>
        <fullName evidence="10">Ricin B lectin domain-containing protein</fullName>
    </recommendedName>
</protein>
<evidence type="ECO:0000256" key="7">
    <source>
        <dbReference type="ARBA" id="ARBA00023049"/>
    </source>
</evidence>
<accession>A0A0G4GBQ4</accession>
<dbReference type="InterPro" id="IPR000772">
    <property type="entry name" value="Ricin_B_lectin"/>
</dbReference>
<gene>
    <name evidence="11" type="ORF">Vbra_13</name>
</gene>
<evidence type="ECO:0000313" key="11">
    <source>
        <dbReference type="EMBL" id="CEM26450.1"/>
    </source>
</evidence>
<organism evidence="11 12">
    <name type="scientific">Vitrella brassicaformis (strain CCMP3155)</name>
    <dbReference type="NCBI Taxonomy" id="1169540"/>
    <lineage>
        <taxon>Eukaryota</taxon>
        <taxon>Sar</taxon>
        <taxon>Alveolata</taxon>
        <taxon>Colpodellida</taxon>
        <taxon>Vitrellaceae</taxon>
        <taxon>Vitrella</taxon>
    </lineage>
</organism>
<evidence type="ECO:0000256" key="8">
    <source>
        <dbReference type="ARBA" id="ARBA00023157"/>
    </source>
</evidence>
<sequence>MHRTATTTTTTAGAAGATPVTGDESDDDGRGVQGVKCATDNPSIATQRAARTRRQALARTAAGDTARASPKHTPIFVRFVHLRSGAAGDVSEQQRMQQVAVLNDAFRAANFDFIYHPSNVVNHDNDDWFRMEHKSAEEAAAKRELYRSGFLNIYTVNPPTGTLGWATFPWDFAGAPTMDGVVLHVDTLPGGTNHPFNEGDTGVHEVGHWFGLLHTFQNGCSGEGDEIDDTPAHRFPNWGKPDPTAANGACMAGERAPVKNYMNYTDDAWMDNFTPGQVARMQEHAAVYRRDAGTFFVVNRRSGKMLDVHSHDIDCDGANVQQWGRGGTDQHWRLESIGGGYFHIVNAHSGKLLDVHAPDINRDGANVQQRGCGGTNQHWWIDMTDDGHFYIVNRASGKVIDIDLPEVGLDGANAQQWSRSGGHHQQWTVSSVH</sequence>
<dbReference type="Pfam" id="PF14200">
    <property type="entry name" value="RicinB_lectin_2"/>
    <property type="match status" value="1"/>
</dbReference>
<evidence type="ECO:0000259" key="10">
    <source>
        <dbReference type="SMART" id="SM00458"/>
    </source>
</evidence>
<dbReference type="CDD" id="cd00161">
    <property type="entry name" value="beta-trefoil_Ricin-like"/>
    <property type="match status" value="1"/>
</dbReference>
<dbReference type="Proteomes" id="UP000041254">
    <property type="component" value="Unassembled WGS sequence"/>
</dbReference>
<dbReference type="PANTHER" id="PTHR47466">
    <property type="match status" value="1"/>
</dbReference>
<feature type="domain" description="Ricin B lectin" evidence="10">
    <location>
        <begin position="292"/>
        <end position="430"/>
    </location>
</feature>
<dbReference type="GO" id="GO:0008237">
    <property type="term" value="F:metallopeptidase activity"/>
    <property type="evidence" value="ECO:0007669"/>
    <property type="project" value="UniProtKB-KW"/>
</dbReference>
<dbReference type="SMART" id="SM00458">
    <property type="entry name" value="RICIN"/>
    <property type="match status" value="1"/>
</dbReference>
<evidence type="ECO:0000313" key="12">
    <source>
        <dbReference type="Proteomes" id="UP000041254"/>
    </source>
</evidence>
<dbReference type="GO" id="GO:0006508">
    <property type="term" value="P:proteolysis"/>
    <property type="evidence" value="ECO:0007669"/>
    <property type="project" value="UniProtKB-KW"/>
</dbReference>
<dbReference type="PROSITE" id="PS50231">
    <property type="entry name" value="RICIN_B_LECTIN"/>
    <property type="match status" value="1"/>
</dbReference>
<keyword evidence="7" id="KW-0482">Metalloprotease</keyword>
<feature type="region of interest" description="Disordered" evidence="9">
    <location>
        <begin position="1"/>
        <end position="48"/>
    </location>
</feature>
<dbReference type="InterPro" id="IPR024079">
    <property type="entry name" value="MetalloPept_cat_dom_sf"/>
</dbReference>
<dbReference type="InParanoid" id="A0A0G4GBQ4"/>
<keyword evidence="3" id="KW-0479">Metal-binding</keyword>
<feature type="compositionally biased region" description="Low complexity" evidence="9">
    <location>
        <begin position="1"/>
        <end position="18"/>
    </location>
</feature>
<dbReference type="EMBL" id="CDMY01000615">
    <property type="protein sequence ID" value="CEM26450.1"/>
    <property type="molecule type" value="Genomic_DNA"/>
</dbReference>
<evidence type="ECO:0000256" key="9">
    <source>
        <dbReference type="SAM" id="MobiDB-lite"/>
    </source>
</evidence>
<dbReference type="VEuPathDB" id="CryptoDB:Vbra_13"/>
<dbReference type="InterPro" id="IPR008754">
    <property type="entry name" value="Peptidase_M43"/>
</dbReference>
<keyword evidence="6" id="KW-0862">Zinc</keyword>
<evidence type="ECO:0000256" key="4">
    <source>
        <dbReference type="ARBA" id="ARBA00022729"/>
    </source>
</evidence>
<evidence type="ECO:0000256" key="6">
    <source>
        <dbReference type="ARBA" id="ARBA00022833"/>
    </source>
</evidence>
<dbReference type="GO" id="GO:0046872">
    <property type="term" value="F:metal ion binding"/>
    <property type="evidence" value="ECO:0007669"/>
    <property type="project" value="UniProtKB-KW"/>
</dbReference>
<dbReference type="OrthoDB" id="536211at2759"/>
<evidence type="ECO:0000256" key="1">
    <source>
        <dbReference type="ARBA" id="ARBA00008721"/>
    </source>
</evidence>
<dbReference type="SUPFAM" id="SSF55486">
    <property type="entry name" value="Metalloproteases ('zincins'), catalytic domain"/>
    <property type="match status" value="1"/>
</dbReference>
<evidence type="ECO:0000256" key="2">
    <source>
        <dbReference type="ARBA" id="ARBA00022670"/>
    </source>
</evidence>
<comment type="similarity">
    <text evidence="1">Belongs to the peptidase M43B family.</text>
</comment>
<dbReference type="CDD" id="cd04275">
    <property type="entry name" value="ZnMc_pappalysin_like"/>
    <property type="match status" value="1"/>
</dbReference>
<dbReference type="SUPFAM" id="SSF50370">
    <property type="entry name" value="Ricin B-like lectins"/>
    <property type="match status" value="1"/>
</dbReference>